<feature type="compositionally biased region" description="Basic and acidic residues" evidence="17">
    <location>
        <begin position="2147"/>
        <end position="2159"/>
    </location>
</feature>
<dbReference type="GO" id="GO:0042981">
    <property type="term" value="P:regulation of apoptotic process"/>
    <property type="evidence" value="ECO:0007669"/>
    <property type="project" value="Ensembl"/>
</dbReference>
<accession>A0A8C2VBZ2</accession>
<feature type="compositionally biased region" description="Basic and acidic residues" evidence="17">
    <location>
        <begin position="503"/>
        <end position="512"/>
    </location>
</feature>
<dbReference type="InterPro" id="IPR003599">
    <property type="entry name" value="Ig_sub"/>
</dbReference>
<dbReference type="FunFam" id="3.20.200.10:FF:000005">
    <property type="entry name" value="Alpha-protein kinase 2"/>
    <property type="match status" value="1"/>
</dbReference>
<dbReference type="InterPro" id="IPR003598">
    <property type="entry name" value="Ig_sub2"/>
</dbReference>
<evidence type="ECO:0000256" key="3">
    <source>
        <dbReference type="ARBA" id="ARBA00012513"/>
    </source>
</evidence>
<feature type="compositionally biased region" description="Basic and acidic residues" evidence="17">
    <location>
        <begin position="1113"/>
        <end position="1124"/>
    </location>
</feature>
<keyword evidence="8" id="KW-0418">Kinase</keyword>
<evidence type="ECO:0000256" key="6">
    <source>
        <dbReference type="ARBA" id="ARBA00022679"/>
    </source>
</evidence>
<evidence type="ECO:0000313" key="21">
    <source>
        <dbReference type="Proteomes" id="UP000694398"/>
    </source>
</evidence>
<feature type="compositionally biased region" description="Low complexity" evidence="17">
    <location>
        <begin position="152"/>
        <end position="164"/>
    </location>
</feature>
<dbReference type="PANTHER" id="PTHR47091:SF2">
    <property type="entry name" value="ALPHA-PROTEIN KINASE 2"/>
    <property type="match status" value="1"/>
</dbReference>
<feature type="compositionally biased region" description="Polar residues" evidence="17">
    <location>
        <begin position="760"/>
        <end position="771"/>
    </location>
</feature>
<feature type="region of interest" description="Disordered" evidence="17">
    <location>
        <begin position="1653"/>
        <end position="1713"/>
    </location>
</feature>
<comment type="catalytic activity">
    <reaction evidence="13">
        <text>L-seryl-[protein] + ATP = O-phospho-L-seryl-[protein] + ADP + H(+)</text>
        <dbReference type="Rhea" id="RHEA:17989"/>
        <dbReference type="Rhea" id="RHEA-COMP:9863"/>
        <dbReference type="Rhea" id="RHEA-COMP:11604"/>
        <dbReference type="ChEBI" id="CHEBI:15378"/>
        <dbReference type="ChEBI" id="CHEBI:29999"/>
        <dbReference type="ChEBI" id="CHEBI:30616"/>
        <dbReference type="ChEBI" id="CHEBI:83421"/>
        <dbReference type="ChEBI" id="CHEBI:456216"/>
        <dbReference type="EC" id="2.7.11.1"/>
    </reaction>
</comment>
<feature type="region of interest" description="Disordered" evidence="17">
    <location>
        <begin position="488"/>
        <end position="559"/>
    </location>
</feature>
<evidence type="ECO:0000256" key="4">
    <source>
        <dbReference type="ARBA" id="ARBA00022475"/>
    </source>
</evidence>
<evidence type="ECO:0000256" key="10">
    <source>
        <dbReference type="ARBA" id="ARBA00023157"/>
    </source>
</evidence>
<keyword evidence="11" id="KW-0393">Immunoglobulin domain</keyword>
<dbReference type="SMART" id="SM00811">
    <property type="entry name" value="Alpha_kinase"/>
    <property type="match status" value="1"/>
</dbReference>
<dbReference type="GeneTree" id="ENSGT00940000160524"/>
<feature type="region of interest" description="Disordered" evidence="17">
    <location>
        <begin position="1438"/>
        <end position="1474"/>
    </location>
</feature>
<evidence type="ECO:0000256" key="8">
    <source>
        <dbReference type="ARBA" id="ARBA00022777"/>
    </source>
</evidence>
<feature type="domain" description="Alpha-type protein kinase" evidence="19">
    <location>
        <begin position="1890"/>
        <end position="2122"/>
    </location>
</feature>
<protein>
    <recommendedName>
        <fullName evidence="15">Alpha-protein kinase 2</fullName>
        <ecNumber evidence="3">2.7.11.1</ecNumber>
    </recommendedName>
    <alternativeName>
        <fullName evidence="16">Heart alpha-protein kinase</fullName>
    </alternativeName>
</protein>
<dbReference type="GO" id="GO:0055013">
    <property type="term" value="P:cardiac muscle cell development"/>
    <property type="evidence" value="ECO:0007669"/>
    <property type="project" value="Ensembl"/>
</dbReference>
<dbReference type="SUPFAM" id="SSF48726">
    <property type="entry name" value="Immunoglobulin"/>
    <property type="match status" value="2"/>
</dbReference>
<dbReference type="GO" id="GO:0003007">
    <property type="term" value="P:heart morphogenesis"/>
    <property type="evidence" value="ECO:0007669"/>
    <property type="project" value="Ensembl"/>
</dbReference>
<dbReference type="FunFam" id="2.60.40.10:FF:000032">
    <property type="entry name" value="palladin isoform X1"/>
    <property type="match status" value="1"/>
</dbReference>
<feature type="region of interest" description="Disordered" evidence="17">
    <location>
        <begin position="1544"/>
        <end position="1563"/>
    </location>
</feature>
<evidence type="ECO:0000259" key="18">
    <source>
        <dbReference type="PROSITE" id="PS50835"/>
    </source>
</evidence>
<feature type="domain" description="Ig-like" evidence="18">
    <location>
        <begin position="7"/>
        <end position="114"/>
    </location>
</feature>
<comment type="catalytic activity">
    <reaction evidence="12">
        <text>L-threonyl-[protein] + ATP = O-phospho-L-threonyl-[protein] + ADP + H(+)</text>
        <dbReference type="Rhea" id="RHEA:46608"/>
        <dbReference type="Rhea" id="RHEA-COMP:11060"/>
        <dbReference type="Rhea" id="RHEA-COMP:11605"/>
        <dbReference type="ChEBI" id="CHEBI:15378"/>
        <dbReference type="ChEBI" id="CHEBI:30013"/>
        <dbReference type="ChEBI" id="CHEBI:30616"/>
        <dbReference type="ChEBI" id="CHEBI:61977"/>
        <dbReference type="ChEBI" id="CHEBI:456216"/>
        <dbReference type="EC" id="2.7.11.1"/>
    </reaction>
</comment>
<dbReference type="PANTHER" id="PTHR47091">
    <property type="entry name" value="ALPHA-PROTEIN KINASE 2-RELATED"/>
    <property type="match status" value="1"/>
</dbReference>
<dbReference type="OMA" id="RETSHTT"/>
<feature type="domain" description="Ig-like" evidence="18">
    <location>
        <begin position="1775"/>
        <end position="1863"/>
    </location>
</feature>
<evidence type="ECO:0000256" key="1">
    <source>
        <dbReference type="ARBA" id="ARBA00004187"/>
    </source>
</evidence>
<feature type="region of interest" description="Disordered" evidence="17">
    <location>
        <begin position="2124"/>
        <end position="2169"/>
    </location>
</feature>
<dbReference type="InterPro" id="IPR007110">
    <property type="entry name" value="Ig-like_dom"/>
</dbReference>
<feature type="compositionally biased region" description="Polar residues" evidence="17">
    <location>
        <begin position="513"/>
        <end position="522"/>
    </location>
</feature>
<dbReference type="GeneID" id="102010536"/>
<feature type="region of interest" description="Disordered" evidence="17">
    <location>
        <begin position="1107"/>
        <end position="1126"/>
    </location>
</feature>
<dbReference type="CDD" id="cd16974">
    <property type="entry name" value="Alpha_kinase_ALPK2"/>
    <property type="match status" value="1"/>
</dbReference>
<feature type="region of interest" description="Disordered" evidence="17">
    <location>
        <begin position="106"/>
        <end position="250"/>
    </location>
</feature>
<keyword evidence="7" id="KW-0677">Repeat</keyword>
<comment type="function">
    <text evidence="14">Protein kinase that recognizes phosphorylation sites in which the surrounding peptides have an alpha-helical conformation. Regulates cardiac development and cardiomyocyte differentiation by negatively regulating Wnt/beta-catenin signaling.</text>
</comment>
<dbReference type="InterPro" id="IPR011009">
    <property type="entry name" value="Kinase-like_dom_sf"/>
</dbReference>
<evidence type="ECO:0000256" key="2">
    <source>
        <dbReference type="ARBA" id="ARBA00008651"/>
    </source>
</evidence>
<evidence type="ECO:0000256" key="12">
    <source>
        <dbReference type="ARBA" id="ARBA00047899"/>
    </source>
</evidence>
<dbReference type="EC" id="2.7.11.1" evidence="3"/>
<dbReference type="GO" id="GO:0004674">
    <property type="term" value="F:protein serine/threonine kinase activity"/>
    <property type="evidence" value="ECO:0007669"/>
    <property type="project" value="UniProtKB-KW"/>
</dbReference>
<feature type="compositionally biased region" description="Polar residues" evidence="17">
    <location>
        <begin position="2160"/>
        <end position="2169"/>
    </location>
</feature>
<feature type="compositionally biased region" description="Basic and acidic residues" evidence="17">
    <location>
        <begin position="697"/>
        <end position="712"/>
    </location>
</feature>
<keyword evidence="6" id="KW-0808">Transferase</keyword>
<evidence type="ECO:0000313" key="20">
    <source>
        <dbReference type="Ensembl" id="ENSCLAP00000010515.1"/>
    </source>
</evidence>
<dbReference type="GO" id="GO:0003308">
    <property type="term" value="P:negative regulation of Wnt signaling pathway involved in heart development"/>
    <property type="evidence" value="ECO:0007669"/>
    <property type="project" value="Ensembl"/>
</dbReference>
<dbReference type="Proteomes" id="UP000694398">
    <property type="component" value="Unassembled WGS sequence"/>
</dbReference>
<evidence type="ECO:0000256" key="14">
    <source>
        <dbReference type="ARBA" id="ARBA00059647"/>
    </source>
</evidence>
<evidence type="ECO:0000256" key="9">
    <source>
        <dbReference type="ARBA" id="ARBA00023136"/>
    </source>
</evidence>
<evidence type="ECO:0000259" key="19">
    <source>
        <dbReference type="PROSITE" id="PS51158"/>
    </source>
</evidence>
<evidence type="ECO:0000256" key="17">
    <source>
        <dbReference type="SAM" id="MobiDB-lite"/>
    </source>
</evidence>
<dbReference type="CTD" id="115701"/>
<dbReference type="Ensembl" id="ENSCLAT00000010646.1">
    <property type="protein sequence ID" value="ENSCLAP00000010515.1"/>
    <property type="gene ID" value="ENSCLAG00000007258.1"/>
</dbReference>
<evidence type="ECO:0000256" key="5">
    <source>
        <dbReference type="ARBA" id="ARBA00022527"/>
    </source>
</evidence>
<dbReference type="GO" id="GO:1905223">
    <property type="term" value="P:epicardium morphogenesis"/>
    <property type="evidence" value="ECO:0007669"/>
    <property type="project" value="Ensembl"/>
</dbReference>
<feature type="compositionally biased region" description="Polar residues" evidence="17">
    <location>
        <begin position="168"/>
        <end position="187"/>
    </location>
</feature>
<feature type="compositionally biased region" description="Polar residues" evidence="17">
    <location>
        <begin position="202"/>
        <end position="217"/>
    </location>
</feature>
<feature type="compositionally biased region" description="Basic residues" evidence="17">
    <location>
        <begin position="524"/>
        <end position="536"/>
    </location>
</feature>
<evidence type="ECO:0000256" key="11">
    <source>
        <dbReference type="ARBA" id="ARBA00023319"/>
    </source>
</evidence>
<feature type="compositionally biased region" description="Basic and acidic residues" evidence="17">
    <location>
        <begin position="1456"/>
        <end position="1473"/>
    </location>
</feature>
<dbReference type="Gene3D" id="3.20.200.10">
    <property type="entry name" value="MHCK/EF2 kinase"/>
    <property type="match status" value="1"/>
</dbReference>
<keyword evidence="4" id="KW-1003">Cell membrane</keyword>
<feature type="region of interest" description="Disordered" evidence="17">
    <location>
        <begin position="659"/>
        <end position="679"/>
    </location>
</feature>
<feature type="region of interest" description="Disordered" evidence="17">
    <location>
        <begin position="1500"/>
        <end position="1527"/>
    </location>
</feature>
<comment type="subcellular location">
    <subcellularLocation>
        <location evidence="1">Basolateral cell membrane</location>
    </subcellularLocation>
</comment>
<evidence type="ECO:0000256" key="7">
    <source>
        <dbReference type="ARBA" id="ARBA00022737"/>
    </source>
</evidence>
<dbReference type="Pfam" id="PF02816">
    <property type="entry name" value="Alpha_kinase"/>
    <property type="match status" value="1"/>
</dbReference>
<dbReference type="PROSITE" id="PS51158">
    <property type="entry name" value="ALPHA_KINASE"/>
    <property type="match status" value="1"/>
</dbReference>
<keyword evidence="21" id="KW-1185">Reference proteome</keyword>
<dbReference type="GO" id="GO:0016323">
    <property type="term" value="C:basolateral plasma membrane"/>
    <property type="evidence" value="ECO:0007669"/>
    <property type="project" value="UniProtKB-SubCell"/>
</dbReference>
<dbReference type="SMART" id="SM00409">
    <property type="entry name" value="IG"/>
    <property type="match status" value="2"/>
</dbReference>
<evidence type="ECO:0000256" key="15">
    <source>
        <dbReference type="ARBA" id="ARBA00073273"/>
    </source>
</evidence>
<sequence length="2169" mass="236795">MRDSEGPQSCTLCFLSTLLSQKVPEKSDVVLRCVISGQPKPEVTWYKNGQAIDECGIVSSYEFFKNQYIHVLHLSCCSRSDAAIYQISARSCRGMICCSASLEVESPSENPQLSPNLGDGRDTGWKPGTETYEKECTSQIHEKEYPHEEDSVSLAAPSSDSSPPKFNCLSSSQLLANNDITESSSENPVGEETRPTAEVYDPNNTEEIFLNSNNITPNHHRTVPPPASQLMDDSLNNDGPNDEVLTSSHQKPKAQKYISFSFPLSEATACVYPGESALVNKQPSPQASSEDSDSDYELCPEIALTYTEEFSDDDLEYLECSDVMTDYSNAVWQRSLRGTERVFLLERDDEEMEFSECILGGCEHFLSEMGCGPWVSGDMGPMDATTGFCAYHSQSEEVGVRSSGASRHTPSSLRTGVTLTLGPHQDGTATVTRQESCPVPTASEAAENDCPGIQEETRDSHQAGEEFASDNLLTMDKAATELEMKPLFGGSERSGMKQSLKTMVEERAEEKNLSSPRSSQKSARVWRPRVKGKAKKLTLTDSAAESTRSPPPKGPARAPLMQSNQEEISHATAGIPGLNSHFPEGESAVFLPAEQDTKILQPSAGSLPEEGDTGFQGEGLRVSNLLETSQAPDQSDHPQVQILEMVRERISLRQMPAFLKPTGEEPPLTGTTTNFLSNTGRIHEDDASLAQYLEVESHPRGPQQEEKQDRDSTTTGGSRADLELELSTPKTNGRSMSLAVLSGHLSQDASTEPREPEALSSASPEPTGTALTLENACSGSRDRETTCVMECFEAGDQGTYYDTMDSPAGTPVDKYLPQDICSVDSELTKGQSKVCDLYSPDDKTLAVLFQTQGSEPPQSTGDSSKDRNSALCPLFVSTFTWNMSQEATKSAEGKNLAKMENSTAILSSAKLAGWERLSPQHSGGLGGAQPPSVKKNSFVHFEQGDKTPRTYASITTNTPASRSSDLNFPQEKPMALTALMASAECLQDTRKTEGISADIVATKSPPAKYAVSISVSNLPSGAQENSPGVPDENNLEFPFSVQLGHVLSGPTTESTKELLCLAPSVPGVCGSHVPLLLEGEGSCNNCPLQTDHWSRNKSQTVVRADESLEEDFQEKGSETEKSQSRQDSFLADDFQESLLPASAAQEKTNLVPLEHSLANCRDERGHRAGVGTDDSTVAEAVVEKDSQAVSNVPSLSEILLGESEESGPGNWKAGKKLKIITLEASISEIWPPTQATELEYKEAESSPTLPHRPWALPDALQTDAALLKQAHSDMAVLVPSLQDETGPALADHRETPEGYVPTWTTHQRSLSSQDLSQPRFLESSVDTIGENELWVTDSLSEASGTGWKENANSVSQDQEKTQAQVDHLAFFKQFLAFPGIRESSVDPIDDIGVMQGPRAEKLGPSDLTLEVARQAWKLTDGNLDPKEVQPDVLQVPCPQNNWGTIPNENRINQDQADSKREEAEQSQHSEAKVDVQPAIWEDLCPNAGEQRIPSICSISQIQAGSDRSSEEAEQSTENKAGCISPTSSPANCLTVMTQVSVGVDSHSSMGQSHDRSGNDLVEPSNHQYAFSDSKERAAIEYGHRQHVPSSRELMQLPCISSPEGSTSNFPISSTIEELKREEPQVEEPKLAGSSGSTAMTLAFISGECESEKSPEFLQDPWQKGSTLSRGKKLREEKPIHMTKQTGKLPGPRLAVPGSEEVKKKQETSGGGQLAEGVKKKILSRVAALRLKLEEKENVRKNSSLRKIPKLEKSLSRTGEKKDLKEAPCKREGKAPVLLKKIQAEMFPDHSGNVKLSCQFAEIHEDSTIWWTKDSKSIAQVQRSAGDSSAVSLAIVQASQKDQGLYYCCIKNSFGKVTAEFNLTAEVLQQLSGHPDVKGCEEIEFSQLIFREDFLSDSYFGGRLRGQIATEELHFGEGVHRKAFRSTVMQGLMPIFQPGHACVLKVHNAIAHGTRNNDELVQRNYRLATQECYVQNTARHYAKIYAAEAQPLEGFGEVPEIIPIFLIHRPENNIPYATVEEELIGEFVKYSIRDGKEINFLRRESEAGQKCCTFQHWVYQKTSGCLLVTDMQGVGMKLTDVGIATLAKGYKGFKGNCSMTFIDQFKALHQCNKYCKMLGLKSLQSNNQKPKKPSIGKSKVQTNSLTVKKPEPGAPAEKKSSVPQKLATSS</sequence>
<keyword evidence="9" id="KW-0472">Membrane</keyword>
<evidence type="ECO:0000256" key="13">
    <source>
        <dbReference type="ARBA" id="ARBA00048679"/>
    </source>
</evidence>
<dbReference type="SUPFAM" id="SSF56112">
    <property type="entry name" value="Protein kinase-like (PK-like)"/>
    <property type="match status" value="1"/>
</dbReference>
<dbReference type="Gene3D" id="2.60.40.10">
    <property type="entry name" value="Immunoglobulins"/>
    <property type="match status" value="2"/>
</dbReference>
<dbReference type="InterPro" id="IPR013783">
    <property type="entry name" value="Ig-like_fold"/>
</dbReference>
<reference evidence="20" key="2">
    <citation type="submission" date="2025-09" db="UniProtKB">
        <authorList>
            <consortium name="Ensembl"/>
        </authorList>
    </citation>
    <scope>IDENTIFICATION</scope>
</reference>
<dbReference type="InterPro" id="IPR013098">
    <property type="entry name" value="Ig_I-set"/>
</dbReference>
<dbReference type="Pfam" id="PF07679">
    <property type="entry name" value="I-set"/>
    <property type="match status" value="2"/>
</dbReference>
<feature type="compositionally biased region" description="Polar residues" evidence="17">
    <location>
        <begin position="539"/>
        <end position="548"/>
    </location>
</feature>
<feature type="compositionally biased region" description="Polar residues" evidence="17">
    <location>
        <begin position="1438"/>
        <end position="1455"/>
    </location>
</feature>
<feature type="compositionally biased region" description="Basic and acidic residues" evidence="17">
    <location>
        <begin position="131"/>
        <end position="150"/>
    </location>
</feature>
<dbReference type="RefSeq" id="XP_005373046.1">
    <property type="nucleotide sequence ID" value="XM_005372989.2"/>
</dbReference>
<keyword evidence="10" id="KW-1015">Disulfide bond</keyword>
<feature type="compositionally biased region" description="Polar residues" evidence="17">
    <location>
        <begin position="950"/>
        <end position="967"/>
    </location>
</feature>
<name>A0A8C2VBZ2_CHILA</name>
<dbReference type="GO" id="GO:0030010">
    <property type="term" value="P:establishment of cell polarity"/>
    <property type="evidence" value="ECO:0007669"/>
    <property type="project" value="Ensembl"/>
</dbReference>
<dbReference type="InterPro" id="IPR036179">
    <property type="entry name" value="Ig-like_dom_sf"/>
</dbReference>
<dbReference type="GO" id="GO:0005524">
    <property type="term" value="F:ATP binding"/>
    <property type="evidence" value="ECO:0007669"/>
    <property type="project" value="InterPro"/>
</dbReference>
<dbReference type="GO" id="GO:0010468">
    <property type="term" value="P:regulation of gene expression"/>
    <property type="evidence" value="ECO:0007669"/>
    <property type="project" value="Ensembl"/>
</dbReference>
<dbReference type="InterPro" id="IPR004166">
    <property type="entry name" value="a-kinase_dom"/>
</dbReference>
<dbReference type="SMART" id="SM00408">
    <property type="entry name" value="IGc2"/>
    <property type="match status" value="2"/>
</dbReference>
<evidence type="ECO:0000256" key="16">
    <source>
        <dbReference type="ARBA" id="ARBA00080408"/>
    </source>
</evidence>
<dbReference type="PROSITE" id="PS50835">
    <property type="entry name" value="IG_LIKE"/>
    <property type="match status" value="2"/>
</dbReference>
<keyword evidence="5" id="KW-0723">Serine/threonine-protein kinase</keyword>
<gene>
    <name evidence="20" type="primary">ALPK2</name>
</gene>
<feature type="region of interest" description="Disordered" evidence="17">
    <location>
        <begin position="949"/>
        <end position="968"/>
    </location>
</feature>
<organism evidence="20 21">
    <name type="scientific">Chinchilla lanigera</name>
    <name type="common">Long-tailed chinchilla</name>
    <name type="synonym">Chinchilla villidera</name>
    <dbReference type="NCBI Taxonomy" id="34839"/>
    <lineage>
        <taxon>Eukaryota</taxon>
        <taxon>Metazoa</taxon>
        <taxon>Chordata</taxon>
        <taxon>Craniata</taxon>
        <taxon>Vertebrata</taxon>
        <taxon>Euteleostomi</taxon>
        <taxon>Mammalia</taxon>
        <taxon>Eutheria</taxon>
        <taxon>Euarchontoglires</taxon>
        <taxon>Glires</taxon>
        <taxon>Rodentia</taxon>
        <taxon>Hystricomorpha</taxon>
        <taxon>Chinchillidae</taxon>
        <taxon>Chinchilla</taxon>
    </lineage>
</organism>
<comment type="similarity">
    <text evidence="2">Belongs to the protein kinase superfamily. Alpha-type protein kinase family. ALPK subfamily.</text>
</comment>
<proteinExistence type="inferred from homology"/>
<feature type="region of interest" description="Disordered" evidence="17">
    <location>
        <begin position="697"/>
        <end position="771"/>
    </location>
</feature>
<dbReference type="OrthoDB" id="301415at2759"/>
<reference evidence="20" key="1">
    <citation type="submission" date="2025-08" db="UniProtKB">
        <authorList>
            <consortium name="Ensembl"/>
        </authorList>
    </citation>
    <scope>IDENTIFICATION</scope>
</reference>
<feature type="compositionally biased region" description="Polar residues" evidence="17">
    <location>
        <begin position="234"/>
        <end position="249"/>
    </location>
</feature>